<feature type="transmembrane region" description="Helical" evidence="1">
    <location>
        <begin position="154"/>
        <end position="180"/>
    </location>
</feature>
<evidence type="ECO:0008006" key="3">
    <source>
        <dbReference type="Google" id="ProtNLM"/>
    </source>
</evidence>
<feature type="transmembrane region" description="Helical" evidence="1">
    <location>
        <begin position="53"/>
        <end position="72"/>
    </location>
</feature>
<accession>X1HV71</accession>
<keyword evidence="1" id="KW-0812">Transmembrane</keyword>
<feature type="transmembrane region" description="Helical" evidence="1">
    <location>
        <begin position="225"/>
        <end position="244"/>
    </location>
</feature>
<dbReference type="AlphaFoldDB" id="X1HV71"/>
<evidence type="ECO:0000313" key="2">
    <source>
        <dbReference type="EMBL" id="GAH60950.1"/>
    </source>
</evidence>
<comment type="caution">
    <text evidence="2">The sequence shown here is derived from an EMBL/GenBank/DDBJ whole genome shotgun (WGS) entry which is preliminary data.</text>
</comment>
<sequence length="277" mass="31523">MTEDQVNSSSTEYLQKFTYRSYDGKFQPRWMRVLYLIRFELISTWRKSKFAKVLMIIILTFSFFAILGAAMLKDIDDDIIIRDALNESIANYLSLSFFIFSNSDGYYYGLGMGMGLGMLVLIVIGLAGSGFFADDKQGKVIEIYLSRLEKREYITGKVGAIVIYINIFVLLPLLLTGLLFVQSLGEDHADFLHFYLGIITYSILCSIILGLFILVLSIFVEKRAYASLIFFLFFFFGTIIGNMIAEEAMYNEFLLLISPSNFLTLLAYVCLGDYDLG</sequence>
<organism evidence="2">
    <name type="scientific">marine sediment metagenome</name>
    <dbReference type="NCBI Taxonomy" id="412755"/>
    <lineage>
        <taxon>unclassified sequences</taxon>
        <taxon>metagenomes</taxon>
        <taxon>ecological metagenomes</taxon>
    </lineage>
</organism>
<feature type="transmembrane region" description="Helical" evidence="1">
    <location>
        <begin position="250"/>
        <end position="271"/>
    </location>
</feature>
<reference evidence="2" key="1">
    <citation type="journal article" date="2014" name="Front. Microbiol.">
        <title>High frequency of phylogenetically diverse reductive dehalogenase-homologous genes in deep subseafloor sedimentary metagenomes.</title>
        <authorList>
            <person name="Kawai M."/>
            <person name="Futagami T."/>
            <person name="Toyoda A."/>
            <person name="Takaki Y."/>
            <person name="Nishi S."/>
            <person name="Hori S."/>
            <person name="Arai W."/>
            <person name="Tsubouchi T."/>
            <person name="Morono Y."/>
            <person name="Uchiyama I."/>
            <person name="Ito T."/>
            <person name="Fujiyama A."/>
            <person name="Inagaki F."/>
            <person name="Takami H."/>
        </authorList>
    </citation>
    <scope>NUCLEOTIDE SEQUENCE</scope>
    <source>
        <strain evidence="2">Expedition CK06-06</strain>
    </source>
</reference>
<feature type="transmembrane region" description="Helical" evidence="1">
    <location>
        <begin position="192"/>
        <end position="218"/>
    </location>
</feature>
<protein>
    <recommendedName>
        <fullName evidence="3">ABC-2 type transporter domain-containing protein</fullName>
    </recommendedName>
</protein>
<name>X1HV71_9ZZZZ</name>
<gene>
    <name evidence="2" type="ORF">S03H2_27349</name>
</gene>
<keyword evidence="1" id="KW-1133">Transmembrane helix</keyword>
<dbReference type="EMBL" id="BARU01016459">
    <property type="protein sequence ID" value="GAH60950.1"/>
    <property type="molecule type" value="Genomic_DNA"/>
</dbReference>
<evidence type="ECO:0000256" key="1">
    <source>
        <dbReference type="SAM" id="Phobius"/>
    </source>
</evidence>
<keyword evidence="1" id="KW-0472">Membrane</keyword>
<feature type="non-terminal residue" evidence="2">
    <location>
        <position position="277"/>
    </location>
</feature>
<feature type="transmembrane region" description="Helical" evidence="1">
    <location>
        <begin position="106"/>
        <end position="133"/>
    </location>
</feature>
<proteinExistence type="predicted"/>